<sequence length="240" mass="25940">MAGEPAAPIAGYIGSEAACNWKTFAVLAAAALFLSASLSANTPWPFQGPLLSLPRHTINQSINHSSSITAGLHLNGDEQVDAAIPPAASAVSNDSSAAVDQELEAYVVTLGGHMRSYERRLVPLATQLHANSIPIIPLTVYPNIAAAKFSFSLSSSFSLALELAVANDAFSRGMVLFIEDDTGLYPYPEGEFRAELFKTVNDLPAQWQVLHLCSGFLWGHKKHKKRHGPRRYNDPDFQVP</sequence>
<reference evidence="1 2" key="1">
    <citation type="submission" date="2014-11" db="EMBL/GenBank/DDBJ databases">
        <authorList>
            <person name="Zhu J."/>
            <person name="Qi W."/>
            <person name="Song R."/>
        </authorList>
    </citation>
    <scope>NUCLEOTIDE SEQUENCE [LARGE SCALE GENOMIC DNA]</scope>
</reference>
<accession>A0A0G4FDE4</accession>
<dbReference type="VEuPathDB" id="CryptoDB:Vbra_4403"/>
<dbReference type="AlphaFoldDB" id="A0A0G4FDE4"/>
<name>A0A0G4FDE4_VITBC</name>
<evidence type="ECO:0000313" key="2">
    <source>
        <dbReference type="Proteomes" id="UP000041254"/>
    </source>
</evidence>
<gene>
    <name evidence="1" type="ORF">Vbra_4403</name>
</gene>
<protein>
    <submittedName>
        <fullName evidence="1">Uncharacterized protein</fullName>
    </submittedName>
</protein>
<dbReference type="InParanoid" id="A0A0G4FDE4"/>
<organism evidence="1 2">
    <name type="scientific">Vitrella brassicaformis (strain CCMP3155)</name>
    <dbReference type="NCBI Taxonomy" id="1169540"/>
    <lineage>
        <taxon>Eukaryota</taxon>
        <taxon>Sar</taxon>
        <taxon>Alveolata</taxon>
        <taxon>Colpodellida</taxon>
        <taxon>Vitrellaceae</taxon>
        <taxon>Vitrella</taxon>
    </lineage>
</organism>
<evidence type="ECO:0000313" key="1">
    <source>
        <dbReference type="EMBL" id="CEM11218.1"/>
    </source>
</evidence>
<keyword evidence="2" id="KW-1185">Reference proteome</keyword>
<dbReference type="EMBL" id="CDMY01000411">
    <property type="protein sequence ID" value="CEM11218.1"/>
    <property type="molecule type" value="Genomic_DNA"/>
</dbReference>
<dbReference type="Proteomes" id="UP000041254">
    <property type="component" value="Unassembled WGS sequence"/>
</dbReference>
<proteinExistence type="predicted"/>